<proteinExistence type="predicted"/>
<dbReference type="CDD" id="cd07361">
    <property type="entry name" value="MEMO_like"/>
    <property type="match status" value="1"/>
</dbReference>
<evidence type="ECO:0000259" key="2">
    <source>
        <dbReference type="Pfam" id="PF09587"/>
    </source>
</evidence>
<evidence type="ECO:0000256" key="1">
    <source>
        <dbReference type="SAM" id="Phobius"/>
    </source>
</evidence>
<dbReference type="Gene3D" id="3.40.830.10">
    <property type="entry name" value="LigB-like"/>
    <property type="match status" value="1"/>
</dbReference>
<dbReference type="AlphaFoldDB" id="A0A0G1XNR5"/>
<gene>
    <name evidence="3" type="ORF">UY76_C0013G0001</name>
</gene>
<name>A0A0G1XNR5_9BACT</name>
<reference evidence="3 4" key="1">
    <citation type="journal article" date="2015" name="Nature">
        <title>rRNA introns, odd ribosomes, and small enigmatic genomes across a large radiation of phyla.</title>
        <authorList>
            <person name="Brown C.T."/>
            <person name="Hug L.A."/>
            <person name="Thomas B.C."/>
            <person name="Sharon I."/>
            <person name="Castelle C.J."/>
            <person name="Singh A."/>
            <person name="Wilkins M.J."/>
            <person name="Williams K.H."/>
            <person name="Banfield J.F."/>
        </authorList>
    </citation>
    <scope>NUCLEOTIDE SEQUENCE [LARGE SCALE GENOMIC DNA]</scope>
</reference>
<dbReference type="NCBIfam" id="TIGR04336">
    <property type="entry name" value="AmmeMemoSam_B"/>
    <property type="match status" value="1"/>
</dbReference>
<dbReference type="EMBL" id="LCRH01000013">
    <property type="protein sequence ID" value="KKW32913.1"/>
    <property type="molecule type" value="Genomic_DNA"/>
</dbReference>
<feature type="non-terminal residue" evidence="3">
    <location>
        <position position="414"/>
    </location>
</feature>
<dbReference type="InterPro" id="IPR002737">
    <property type="entry name" value="MEMO1_fam"/>
</dbReference>
<dbReference type="Pfam" id="PF01875">
    <property type="entry name" value="Memo"/>
    <property type="match status" value="1"/>
</dbReference>
<keyword evidence="1" id="KW-1133">Transmembrane helix</keyword>
<dbReference type="Pfam" id="PF09587">
    <property type="entry name" value="PGA_cap"/>
    <property type="match status" value="1"/>
</dbReference>
<feature type="domain" description="Capsule synthesis protein CapA" evidence="2">
    <location>
        <begin position="301"/>
        <end position="413"/>
    </location>
</feature>
<dbReference type="Proteomes" id="UP000034054">
    <property type="component" value="Unassembled WGS sequence"/>
</dbReference>
<evidence type="ECO:0000313" key="3">
    <source>
        <dbReference type="EMBL" id="KKW32913.1"/>
    </source>
</evidence>
<accession>A0A0G1XNR5</accession>
<dbReference type="InterPro" id="IPR019079">
    <property type="entry name" value="Capsule_synth_CapA"/>
</dbReference>
<evidence type="ECO:0000313" key="4">
    <source>
        <dbReference type="Proteomes" id="UP000034054"/>
    </source>
</evidence>
<dbReference type="InterPro" id="IPR052169">
    <property type="entry name" value="CW_Biosynth-Accessory"/>
</dbReference>
<dbReference type="PANTHER" id="PTHR33393:SF11">
    <property type="entry name" value="POLYGLUTAMINE SYNTHESIS ACCESSORY PROTEIN RV0574C-RELATED"/>
    <property type="match status" value="1"/>
</dbReference>
<keyword evidence="1" id="KW-0812">Transmembrane</keyword>
<protein>
    <submittedName>
        <fullName evidence="3">Encapsulation protein CapA</fullName>
    </submittedName>
</protein>
<sequence length="414" mass="46169">MSSPRFFFLWFFALAFFGLGIWIASDKHESSSYENETNHFSYTLAAPSLYEAANATAQDVERTGARSGIVAHHLLVGDKIAQMFASLGSGREKTVVILSPNHFNLGRSVMQTTDGTWETVFGDVEVDVQVLEELLATVPDLSYEPETFVSEHGVSAIVPFVKASFPRARIVPIVIHDRATDLQISALAQAIEEAVPRAIVVASIDMSHNLPEHIRIPHDEITLRTIQTGECLGECRLEIDANDVLATLFEINRLRETQAWQMTHHGSSLAMGATRNWRENTSHMLGYFEKGKPMVEPFIALQFVGDVMLDRGVRMKIESQGVEYPWVEVQRFLQGAHLRIANLEGTISEDASIATVDPPFRFTFAPEFVEAMVDLVDVVSLANNHSRDRDIEGELETQDWLDELGTAWFGGYAS</sequence>
<organism evidence="3 4">
    <name type="scientific">Candidatus Uhrbacteria bacterium GW2011_GWA2_52_8d</name>
    <dbReference type="NCBI Taxonomy" id="1618979"/>
    <lineage>
        <taxon>Bacteria</taxon>
        <taxon>Candidatus Uhriibacteriota</taxon>
    </lineage>
</organism>
<feature type="transmembrane region" description="Helical" evidence="1">
    <location>
        <begin position="7"/>
        <end position="25"/>
    </location>
</feature>
<comment type="caution">
    <text evidence="3">The sequence shown here is derived from an EMBL/GenBank/DDBJ whole genome shotgun (WGS) entry which is preliminary data.</text>
</comment>
<keyword evidence="1" id="KW-0472">Membrane</keyword>
<dbReference type="PANTHER" id="PTHR33393">
    <property type="entry name" value="POLYGLUTAMINE SYNTHESIS ACCESSORY PROTEIN RV0574C-RELATED"/>
    <property type="match status" value="1"/>
</dbReference>